<feature type="compositionally biased region" description="Low complexity" evidence="8">
    <location>
        <begin position="30"/>
        <end position="55"/>
    </location>
</feature>
<dbReference type="Gene3D" id="3.30.60.20">
    <property type="match status" value="1"/>
</dbReference>
<feature type="compositionally biased region" description="Polar residues" evidence="8">
    <location>
        <begin position="587"/>
        <end position="599"/>
    </location>
</feature>
<feature type="domain" description="Protein kinase" evidence="9">
    <location>
        <begin position="922"/>
        <end position="1173"/>
    </location>
</feature>
<evidence type="ECO:0000256" key="3">
    <source>
        <dbReference type="ARBA" id="ARBA00022741"/>
    </source>
</evidence>
<comment type="caution">
    <text evidence="12">The sequence shown here is derived from an EMBL/GenBank/DDBJ whole genome shotgun (WGS) entry which is preliminary data.</text>
</comment>
<dbReference type="Proteomes" id="UP000078113">
    <property type="component" value="Unassembled WGS sequence"/>
</dbReference>
<dbReference type="PROSITE" id="PS50011">
    <property type="entry name" value="PROTEIN_KINASE_DOM"/>
    <property type="match status" value="1"/>
</dbReference>
<feature type="compositionally biased region" description="Polar residues" evidence="8">
    <location>
        <begin position="648"/>
        <end position="658"/>
    </location>
</feature>
<dbReference type="EMBL" id="LWDG02000040">
    <property type="protein sequence ID" value="KAE8270702.1"/>
    <property type="molecule type" value="Genomic_DNA"/>
</dbReference>
<evidence type="ECO:0000259" key="9">
    <source>
        <dbReference type="PROSITE" id="PS50011"/>
    </source>
</evidence>
<dbReference type="CDD" id="cd00029">
    <property type="entry name" value="C1"/>
    <property type="match status" value="1"/>
</dbReference>
<dbReference type="InterPro" id="IPR017441">
    <property type="entry name" value="Protein_kinase_ATP_BS"/>
</dbReference>
<dbReference type="PROSITE" id="PS50081">
    <property type="entry name" value="ZF_DAG_PE_2"/>
    <property type="match status" value="1"/>
</dbReference>
<feature type="region of interest" description="Disordered" evidence="8">
    <location>
        <begin position="164"/>
        <end position="265"/>
    </location>
</feature>
<dbReference type="SUPFAM" id="SSF57889">
    <property type="entry name" value="Cysteine-rich domain"/>
    <property type="match status" value="1"/>
</dbReference>
<dbReference type="SUPFAM" id="SSF47576">
    <property type="entry name" value="Calponin-homology domain, CH-domain"/>
    <property type="match status" value="1"/>
</dbReference>
<dbReference type="InterPro" id="IPR036872">
    <property type="entry name" value="CH_dom_sf"/>
</dbReference>
<dbReference type="InterPro" id="IPR000719">
    <property type="entry name" value="Prot_kinase_dom"/>
</dbReference>
<protein>
    <recommendedName>
        <fullName evidence="14">Non-specific serine/threonine protein kinase</fullName>
    </recommendedName>
</protein>
<feature type="compositionally biased region" description="Polar residues" evidence="8">
    <location>
        <begin position="608"/>
        <end position="617"/>
    </location>
</feature>
<evidence type="ECO:0000256" key="1">
    <source>
        <dbReference type="ARBA" id="ARBA00022679"/>
    </source>
</evidence>
<evidence type="ECO:0000256" key="8">
    <source>
        <dbReference type="SAM" id="MobiDB-lite"/>
    </source>
</evidence>
<dbReference type="SUPFAM" id="SSF56112">
    <property type="entry name" value="Protein kinase-like (PK-like)"/>
    <property type="match status" value="1"/>
</dbReference>
<evidence type="ECO:0000259" key="10">
    <source>
        <dbReference type="PROSITE" id="PS50021"/>
    </source>
</evidence>
<proteinExistence type="predicted"/>
<dbReference type="InterPro" id="IPR002219">
    <property type="entry name" value="PKC_DAG/PE"/>
</dbReference>
<keyword evidence="5" id="KW-0862">Zinc</keyword>
<accession>A0A8X7T6G2</accession>
<feature type="compositionally biased region" description="Low complexity" evidence="8">
    <location>
        <begin position="1517"/>
        <end position="1529"/>
    </location>
</feature>
<dbReference type="InterPro" id="IPR050538">
    <property type="entry name" value="MAP_kinase_kinase_kinase"/>
</dbReference>
<feature type="compositionally biased region" description="Polar residues" evidence="8">
    <location>
        <begin position="1397"/>
        <end position="1409"/>
    </location>
</feature>
<reference evidence="12" key="1">
    <citation type="submission" date="2016-04" db="EMBL/GenBank/DDBJ databases">
        <authorList>
            <person name="Nguyen H.D."/>
            <person name="Samba Siva P."/>
            <person name="Cullis J."/>
            <person name="Levesque C.A."/>
            <person name="Hambleton S."/>
        </authorList>
    </citation>
    <scope>NUCLEOTIDE SEQUENCE</scope>
    <source>
        <strain evidence="12">DAOMC 236422</strain>
    </source>
</reference>
<organism evidence="12 13">
    <name type="scientific">Tilletia walkeri</name>
    <dbReference type="NCBI Taxonomy" id="117179"/>
    <lineage>
        <taxon>Eukaryota</taxon>
        <taxon>Fungi</taxon>
        <taxon>Dikarya</taxon>
        <taxon>Basidiomycota</taxon>
        <taxon>Ustilaginomycotina</taxon>
        <taxon>Exobasidiomycetes</taxon>
        <taxon>Tilletiales</taxon>
        <taxon>Tilletiaceae</taxon>
        <taxon>Tilletia</taxon>
    </lineage>
</organism>
<feature type="region of interest" description="Disordered" evidence="8">
    <location>
        <begin position="1425"/>
        <end position="1468"/>
    </location>
</feature>
<dbReference type="PANTHER" id="PTHR48016">
    <property type="entry name" value="MAP KINASE KINASE KINASE SSK2-RELATED-RELATED"/>
    <property type="match status" value="1"/>
</dbReference>
<evidence type="ECO:0000256" key="6">
    <source>
        <dbReference type="ARBA" id="ARBA00022840"/>
    </source>
</evidence>
<dbReference type="CDD" id="cd06627">
    <property type="entry name" value="STKc_Cdc7_like"/>
    <property type="match status" value="1"/>
</dbReference>
<dbReference type="InterPro" id="IPR046349">
    <property type="entry name" value="C1-like_sf"/>
</dbReference>
<evidence type="ECO:0000313" key="13">
    <source>
        <dbReference type="Proteomes" id="UP000078113"/>
    </source>
</evidence>
<keyword evidence="2" id="KW-0479">Metal-binding</keyword>
<keyword evidence="6 7" id="KW-0067">ATP-binding</keyword>
<dbReference type="Gene3D" id="1.10.510.10">
    <property type="entry name" value="Transferase(Phosphotransferase) domain 1"/>
    <property type="match status" value="1"/>
</dbReference>
<feature type="compositionally biased region" description="Polar residues" evidence="8">
    <location>
        <begin position="1"/>
        <end position="14"/>
    </location>
</feature>
<dbReference type="InterPro" id="IPR001715">
    <property type="entry name" value="CH_dom"/>
</dbReference>
<dbReference type="InterPro" id="IPR008271">
    <property type="entry name" value="Ser/Thr_kinase_AS"/>
</dbReference>
<feature type="compositionally biased region" description="Polar residues" evidence="8">
    <location>
        <begin position="1425"/>
        <end position="1435"/>
    </location>
</feature>
<dbReference type="CDD" id="cd00014">
    <property type="entry name" value="CH_SF"/>
    <property type="match status" value="1"/>
</dbReference>
<evidence type="ECO:0000256" key="5">
    <source>
        <dbReference type="ARBA" id="ARBA00022833"/>
    </source>
</evidence>
<feature type="compositionally biased region" description="Low complexity" evidence="8">
    <location>
        <begin position="317"/>
        <end position="341"/>
    </location>
</feature>
<keyword evidence="4" id="KW-0418">Kinase</keyword>
<reference evidence="12" key="2">
    <citation type="journal article" date="2019" name="IMA Fungus">
        <title>Genome sequencing and comparison of five Tilletia species to identify candidate genes for the detection of regulated species infecting wheat.</title>
        <authorList>
            <person name="Nguyen H.D.T."/>
            <person name="Sultana T."/>
            <person name="Kesanakurti P."/>
            <person name="Hambleton S."/>
        </authorList>
    </citation>
    <scope>NUCLEOTIDE SEQUENCE</scope>
    <source>
        <strain evidence="12">DAOMC 236422</strain>
    </source>
</reference>
<dbReference type="GO" id="GO:0004709">
    <property type="term" value="F:MAP kinase kinase kinase activity"/>
    <property type="evidence" value="ECO:0007669"/>
    <property type="project" value="TreeGrafter"/>
</dbReference>
<feature type="binding site" evidence="7">
    <location>
        <position position="951"/>
    </location>
    <ligand>
        <name>ATP</name>
        <dbReference type="ChEBI" id="CHEBI:30616"/>
    </ligand>
</feature>
<feature type="region of interest" description="Disordered" evidence="8">
    <location>
        <begin position="306"/>
        <end position="350"/>
    </location>
</feature>
<feature type="compositionally biased region" description="Polar residues" evidence="8">
    <location>
        <begin position="207"/>
        <end position="220"/>
    </location>
</feature>
<dbReference type="PROSITE" id="PS50021">
    <property type="entry name" value="CH"/>
    <property type="match status" value="1"/>
</dbReference>
<evidence type="ECO:0000256" key="2">
    <source>
        <dbReference type="ARBA" id="ARBA00022723"/>
    </source>
</evidence>
<gene>
    <name evidence="12" type="ORF">A4X09_0g1630</name>
</gene>
<dbReference type="GO" id="GO:0046872">
    <property type="term" value="F:metal ion binding"/>
    <property type="evidence" value="ECO:0007669"/>
    <property type="project" value="UniProtKB-KW"/>
</dbReference>
<dbReference type="Pfam" id="PF00069">
    <property type="entry name" value="Pkinase"/>
    <property type="match status" value="1"/>
</dbReference>
<dbReference type="Gene3D" id="1.10.418.10">
    <property type="entry name" value="Calponin-like domain"/>
    <property type="match status" value="1"/>
</dbReference>
<feature type="region of interest" description="Disordered" evidence="8">
    <location>
        <begin position="1582"/>
        <end position="1629"/>
    </location>
</feature>
<dbReference type="PROSITE" id="PS00107">
    <property type="entry name" value="PROTEIN_KINASE_ATP"/>
    <property type="match status" value="1"/>
</dbReference>
<dbReference type="SMART" id="SM00220">
    <property type="entry name" value="S_TKc"/>
    <property type="match status" value="1"/>
</dbReference>
<keyword evidence="3 7" id="KW-0547">Nucleotide-binding</keyword>
<dbReference type="PANTHER" id="PTHR48016:SF4">
    <property type="entry name" value="PROTEIN KINASE DOMAIN-CONTAINING PROTEIN"/>
    <property type="match status" value="1"/>
</dbReference>
<dbReference type="GO" id="GO:0005737">
    <property type="term" value="C:cytoplasm"/>
    <property type="evidence" value="ECO:0007669"/>
    <property type="project" value="TreeGrafter"/>
</dbReference>
<dbReference type="PROSITE" id="PS00479">
    <property type="entry name" value="ZF_DAG_PE_1"/>
    <property type="match status" value="1"/>
</dbReference>
<dbReference type="GO" id="GO:0005524">
    <property type="term" value="F:ATP binding"/>
    <property type="evidence" value="ECO:0007669"/>
    <property type="project" value="UniProtKB-UniRule"/>
</dbReference>
<dbReference type="PROSITE" id="PS00108">
    <property type="entry name" value="PROTEIN_KINASE_ST"/>
    <property type="match status" value="1"/>
</dbReference>
<feature type="region of interest" description="Disordered" evidence="8">
    <location>
        <begin position="711"/>
        <end position="788"/>
    </location>
</feature>
<feature type="region of interest" description="Disordered" evidence="8">
    <location>
        <begin position="101"/>
        <end position="142"/>
    </location>
</feature>
<feature type="domain" description="Calponin-homology (CH)" evidence="10">
    <location>
        <begin position="392"/>
        <end position="506"/>
    </location>
</feature>
<evidence type="ECO:0000256" key="4">
    <source>
        <dbReference type="ARBA" id="ARBA00022777"/>
    </source>
</evidence>
<evidence type="ECO:0000313" key="12">
    <source>
        <dbReference type="EMBL" id="KAE8270702.1"/>
    </source>
</evidence>
<sequence>MNLGTVSFSESDPSQALGKISTRGLAVEQSPRSRASPKAPSRLSSLHSASMTSLSNYSPTKNTRSSTGATTRDASMTEVSFSSNTTAPLTVEVAPPQEQIIPSHSSLSPLFSASSSSTPMRSQSKRLSDRIRGAGRKVPPQTLYSNPALAACQSTPEVHMASDPLIGLEDQKPDAGFKQRLHAFRPGGRQSPTQPKPGAYTSIEFVMSSTSVAKTPKNTPSGKESIGSSGSSTARQSSTRASRKSKTAPEPGSANTSSSPLAGFFRRQRRWSEIAKPLEDTTPTGSVDMLDVSTMISNDEEMTELLDDDGYVPPTASSAFSSTLTRGSSSSSGTPASSATTNITQDTGREANGTATITPQLREQTHEAVQFLYQELRQLSGQHLQRYKNRIAELGRTARSQSQENGAGSSTDVHRELLNFWRQISDGILMCVLIVHLAGGKAPELPAGFPSQPSASTNLNYFLRAARQTFGLSTKDLFQVKDVTTQSADGLSRVLQTMLTLRDRRQRNGGGRSDSSPPRTPIAPIPEGGVPGPIPFPTDVSKGMSSSPHRRSLPAVQEHRLLAERKLMGYRADGDSPGSNRQRKISDVSSSQQQRTPTLNIVVPDGPSSATGSSNQLYRDRKASESVASLTGVLEEESEAGDADISGALSSPDMSSGDFSRLDRSASPKLSVGTPNGRPLAPMRRMSTELGMGHPAARPYRMSFDGSTELPFPVPSGSPRLGPVRRHSAIGRSPGPSSLNPNREMAPSGSFSDVGLESTPRVPFPRSNSTYETPSRRPGSGLGGGAGSVASGRYMSMTGAAAGAESRGAPHSDVGVGSNAAAPSPTRTRVPFRHHRYSSDLHLPTAARLAASSRLEVSADAPLSSPRTRLDSEVGSVFTVGSFATTTLDDGGRPKLQRDPTVQSVQSKHKLEVQENGKTVVYQIGQCIGKGQFGSVYKALNTTTGMMLAVKRIKLTGKTEREITQLMQEVDLLKKLEHPSVVKYEGLVRSDGALNIILEWVESGSLYLTLKSFGPFNEALCASYVVQILEGLHYLHNRHVVHCDLKAANILTTKKGNIKLSDFGVSLNLQAMATRKDAVGTPNWMAPEVITLLGASTASDIWSLGCTIIEMLTGKPPYHDLGGLQAMYRIAEDGCPPLPPNLSDSLRNFLLLCFEKEPSDRPSAEILFEHEWLKQNWTGHKQLKTKDSVPFLRRISADMRRVDLDTIEAVSNETSMERSSSSPPESIARRMSPAIVPIPTSFYPLSAAGSRAPHSQSMDNFHATPAPAPLRVPTAPVCLARRGSDTDSYFGHAQVASMPSPSVDQNGFMNPSLLELGGTPIELPQPHQFVKISFSKAVTCKMCATQVKKHAVYCEGCGLVCHPSCASASEMSCTARAPIVPVGVAPRSSNERRRGASSRTEVGSPSSPMLQPIFRFPFMRNRRNSSAVTSGSESPSFFGASSPPMPLPSPLLSADGSGANRDASGKRRRRISLAALGRQRSVSPGYSTPGILRSPSEASTSAFPATQVPHLAAQMAGSLSSSGSSTVSRGVREASDLSKAPTLVAGDKTLAVAAPGMISTPALVGPPTKGLLDGMRFPRRLSAGTPYTHNDGAKSRSHAPSHSISVVYTRDTDQSDITPGPANVQADRKRFKRTSKECIIM</sequence>
<feature type="compositionally biased region" description="Low complexity" evidence="8">
    <location>
        <begin position="221"/>
        <end position="240"/>
    </location>
</feature>
<evidence type="ECO:0000259" key="11">
    <source>
        <dbReference type="PROSITE" id="PS50081"/>
    </source>
</evidence>
<feature type="region of interest" description="Disordered" evidence="8">
    <location>
        <begin position="1384"/>
        <end position="1409"/>
    </location>
</feature>
<feature type="domain" description="Phorbol-ester/DAG-type" evidence="11">
    <location>
        <begin position="1326"/>
        <end position="1373"/>
    </location>
</feature>
<feature type="compositionally biased region" description="Low complexity" evidence="8">
    <location>
        <begin position="102"/>
        <end position="117"/>
    </location>
</feature>
<feature type="region of interest" description="Disordered" evidence="8">
    <location>
        <begin position="801"/>
        <end position="828"/>
    </location>
</feature>
<feature type="region of interest" description="Disordered" evidence="8">
    <location>
        <begin position="499"/>
        <end position="555"/>
    </location>
</feature>
<feature type="compositionally biased region" description="Polar residues" evidence="8">
    <location>
        <begin position="56"/>
        <end position="85"/>
    </location>
</feature>
<evidence type="ECO:0000256" key="7">
    <source>
        <dbReference type="PROSITE-ProRule" id="PRU10141"/>
    </source>
</evidence>
<feature type="region of interest" description="Disordered" evidence="8">
    <location>
        <begin position="570"/>
        <end position="682"/>
    </location>
</feature>
<keyword evidence="1" id="KW-0808">Transferase</keyword>
<dbReference type="InterPro" id="IPR011009">
    <property type="entry name" value="Kinase-like_dom_sf"/>
</dbReference>
<feature type="region of interest" description="Disordered" evidence="8">
    <location>
        <begin position="1514"/>
        <end position="1536"/>
    </location>
</feature>
<keyword evidence="13" id="KW-1185">Reference proteome</keyword>
<name>A0A8X7T6G2_9BASI</name>
<evidence type="ECO:0008006" key="14">
    <source>
        <dbReference type="Google" id="ProtNLM"/>
    </source>
</evidence>
<feature type="region of interest" description="Disordered" evidence="8">
    <location>
        <begin position="1"/>
        <end position="85"/>
    </location>
</feature>